<dbReference type="InterPro" id="IPR041698">
    <property type="entry name" value="Methyltransf_25"/>
</dbReference>
<keyword evidence="2" id="KW-0489">Methyltransferase</keyword>
<name>A0ABP7EVH1_9SPHN</name>
<evidence type="ECO:0000313" key="3">
    <source>
        <dbReference type="Proteomes" id="UP001500523"/>
    </source>
</evidence>
<gene>
    <name evidence="2" type="ORF">GCM10022268_36240</name>
</gene>
<sequence>MTVRESGSVVDLYQRHGAAWAALRTTRLVEAKWLDRFCALLPAGGAILDIGCGSGLPIARDLARRGFGVTGVDAAETMLALFRENFPDMTAYRRDMRELALGRRFAGLLAWDSFFHLSPDEQRGMFPRFAAHANPDAALMFTSGNAEGAAIGALEGEPLYHGSLDPKEYRKLLDANGFDVVAHVVEDPDCGNRTVWLARQRPTGRG</sequence>
<keyword evidence="3" id="KW-1185">Reference proteome</keyword>
<reference evidence="3" key="1">
    <citation type="journal article" date="2019" name="Int. J. Syst. Evol. Microbiol.">
        <title>The Global Catalogue of Microorganisms (GCM) 10K type strain sequencing project: providing services to taxonomists for standard genome sequencing and annotation.</title>
        <authorList>
            <consortium name="The Broad Institute Genomics Platform"/>
            <consortium name="The Broad Institute Genome Sequencing Center for Infectious Disease"/>
            <person name="Wu L."/>
            <person name="Ma J."/>
        </authorList>
    </citation>
    <scope>NUCLEOTIDE SEQUENCE [LARGE SCALE GENOMIC DNA]</scope>
    <source>
        <strain evidence="3">JCM 17498</strain>
    </source>
</reference>
<organism evidence="2 3">
    <name type="scientific">Sphingomonas cynarae</name>
    <dbReference type="NCBI Taxonomy" id="930197"/>
    <lineage>
        <taxon>Bacteria</taxon>
        <taxon>Pseudomonadati</taxon>
        <taxon>Pseudomonadota</taxon>
        <taxon>Alphaproteobacteria</taxon>
        <taxon>Sphingomonadales</taxon>
        <taxon>Sphingomonadaceae</taxon>
        <taxon>Sphingomonas</taxon>
    </lineage>
</organism>
<comment type="caution">
    <text evidence="2">The sequence shown here is derived from an EMBL/GenBank/DDBJ whole genome shotgun (WGS) entry which is preliminary data.</text>
</comment>
<protein>
    <submittedName>
        <fullName evidence="2">Class I SAM-dependent methyltransferase</fullName>
    </submittedName>
</protein>
<feature type="domain" description="Methyltransferase" evidence="1">
    <location>
        <begin position="47"/>
        <end position="135"/>
    </location>
</feature>
<dbReference type="RefSeq" id="WP_344694796.1">
    <property type="nucleotide sequence ID" value="NZ_BAABBF010000014.1"/>
</dbReference>
<evidence type="ECO:0000259" key="1">
    <source>
        <dbReference type="Pfam" id="PF13649"/>
    </source>
</evidence>
<evidence type="ECO:0000313" key="2">
    <source>
        <dbReference type="EMBL" id="GAA3725006.1"/>
    </source>
</evidence>
<keyword evidence="2" id="KW-0808">Transferase</keyword>
<dbReference type="EMBL" id="BAABBF010000014">
    <property type="protein sequence ID" value="GAA3725006.1"/>
    <property type="molecule type" value="Genomic_DNA"/>
</dbReference>
<dbReference type="GO" id="GO:0008168">
    <property type="term" value="F:methyltransferase activity"/>
    <property type="evidence" value="ECO:0007669"/>
    <property type="project" value="UniProtKB-KW"/>
</dbReference>
<dbReference type="Proteomes" id="UP001500523">
    <property type="component" value="Unassembled WGS sequence"/>
</dbReference>
<dbReference type="CDD" id="cd02440">
    <property type="entry name" value="AdoMet_MTases"/>
    <property type="match status" value="1"/>
</dbReference>
<dbReference type="Pfam" id="PF13649">
    <property type="entry name" value="Methyltransf_25"/>
    <property type="match status" value="1"/>
</dbReference>
<proteinExistence type="predicted"/>
<dbReference type="GO" id="GO:0032259">
    <property type="term" value="P:methylation"/>
    <property type="evidence" value="ECO:0007669"/>
    <property type="project" value="UniProtKB-KW"/>
</dbReference>
<dbReference type="SUPFAM" id="SSF53335">
    <property type="entry name" value="S-adenosyl-L-methionine-dependent methyltransferases"/>
    <property type="match status" value="1"/>
</dbReference>
<accession>A0ABP7EVH1</accession>
<dbReference type="InterPro" id="IPR029063">
    <property type="entry name" value="SAM-dependent_MTases_sf"/>
</dbReference>
<dbReference type="Gene3D" id="3.40.50.150">
    <property type="entry name" value="Vaccinia Virus protein VP39"/>
    <property type="match status" value="1"/>
</dbReference>